<sequence>MISLLKEYFKANHINAFNLYLNPMMLQQYNQYWMHIGDDIKTSNSLAIIGDGILLGQSVGTDLVGLDFYQIMLVSDPITGTSG</sequence>
<dbReference type="EMBL" id="UHFT01000001">
    <property type="protein sequence ID" value="SUN80141.1"/>
    <property type="molecule type" value="Genomic_DNA"/>
</dbReference>
<keyword evidence="2" id="KW-1185">Reference proteome</keyword>
<dbReference type="AlphaFoldDB" id="A0A380L4A4"/>
<evidence type="ECO:0000313" key="2">
    <source>
        <dbReference type="Proteomes" id="UP000255236"/>
    </source>
</evidence>
<evidence type="ECO:0000313" key="1">
    <source>
        <dbReference type="EMBL" id="SUN80141.1"/>
    </source>
</evidence>
<accession>A0A380L4A4</accession>
<gene>
    <name evidence="1" type="ORF">NCTC11063_00840</name>
</gene>
<protein>
    <submittedName>
        <fullName evidence="1">NADPH-dependent FMN reductase</fullName>
    </submittedName>
</protein>
<reference evidence="1" key="1">
    <citation type="submission" date="2018-06" db="EMBL/GenBank/DDBJ databases">
        <authorList>
            <consortium name="Pathogen Informatics"/>
            <person name="Doyle S."/>
        </authorList>
    </citation>
    <scope>NUCLEOTIDE SEQUENCE [LARGE SCALE GENOMIC DNA]</scope>
    <source>
        <strain evidence="1">NCTC11063</strain>
    </source>
</reference>
<comment type="caution">
    <text evidence="1">The sequence shown here is derived from an EMBL/GenBank/DDBJ whole genome shotgun (WGS) entry which is preliminary data.</text>
</comment>
<dbReference type="Proteomes" id="UP000255236">
    <property type="component" value="Unassembled WGS sequence"/>
</dbReference>
<organism evidence="1 2">
    <name type="scientific">Streptococcus milleri</name>
    <dbReference type="NCBI Taxonomy" id="33040"/>
    <lineage>
        <taxon>Bacteria</taxon>
        <taxon>Bacillati</taxon>
        <taxon>Bacillota</taxon>
        <taxon>Bacilli</taxon>
        <taxon>Lactobacillales</taxon>
        <taxon>Streptococcaceae</taxon>
        <taxon>Streptococcus</taxon>
    </lineage>
</organism>
<proteinExistence type="predicted"/>
<name>A0A380L4A4_9STRE</name>